<dbReference type="EnsemblMetazoa" id="GBRI005577-RA">
    <property type="protein sequence ID" value="GBRI005577-PA"/>
    <property type="gene ID" value="GBRI005577"/>
</dbReference>
<dbReference type="Gene3D" id="3.90.1150.10">
    <property type="entry name" value="Aspartate Aminotransferase, domain 1"/>
    <property type="match status" value="1"/>
</dbReference>
<reference evidence="16" key="1">
    <citation type="submission" date="2014-03" db="EMBL/GenBank/DDBJ databases">
        <authorList>
            <person name="Aksoy S."/>
            <person name="Warren W."/>
            <person name="Wilson R.K."/>
        </authorList>
    </citation>
    <scope>NUCLEOTIDE SEQUENCE [LARGE SCALE GENOMIC DNA]</scope>
    <source>
        <strain evidence="16">IAEA</strain>
    </source>
</reference>
<comment type="subunit">
    <text evidence="4 12">Homodimer.</text>
</comment>
<dbReference type="NCBIfam" id="TIGR01265">
    <property type="entry name" value="tyr_nico_aTase"/>
    <property type="match status" value="1"/>
</dbReference>
<dbReference type="InterPro" id="IPR005957">
    <property type="entry name" value="Tyrosine_aminoTrfase"/>
</dbReference>
<evidence type="ECO:0000256" key="10">
    <source>
        <dbReference type="ARBA" id="ARBA00022898"/>
    </source>
</evidence>
<dbReference type="Gene3D" id="3.40.640.10">
    <property type="entry name" value="Type I PLP-dependent aspartate aminotransferase-like (Major domain)"/>
    <property type="match status" value="1"/>
</dbReference>
<dbReference type="InterPro" id="IPR015424">
    <property type="entry name" value="PyrdxlP-dep_Trfase"/>
</dbReference>
<sequence length="448" mass="50085">MVTSGTENNLITNTTTSATYLSNTIKGRTSWNIKTTTLAKKTINRIRGIVESLKISPNPEKPMIPLTIGDPTTFGNLKASSETTKAVMEAVDSGKYNGYAHSQGHEAARRAIAKYSAHQSSEQIKPENIFITSGCSSALEYCILALAERGQNILLPRPGFCLYQTLVEGLDIEVRYYDLLPEKQWQADLQQLESMIDDNTAALLINNPSNPCGSVFSKGHLESILNICEKYYLPIIADEIYEHFVFPGSQHIAVSSLSRNVPVLSCGGLTKRFLVPGWRTGWIIVHDRGNRLAEVTAGLRNMCCRILGSNTLVQGAIPAILEKTPQSYFDEIIDILHENAKLTYNMLKQIRGLNPIMPNGAMYMMVGVNIDQFPEFKDDLHFVQEMVNEQSVFCLPGSCFEYPNYMRIVLTVPRDMLEEACSRITEFCEAHYKVDNSIIESNLLTETY</sequence>
<dbReference type="InterPro" id="IPR004839">
    <property type="entry name" value="Aminotransferase_I/II_large"/>
</dbReference>
<dbReference type="Pfam" id="PF00155">
    <property type="entry name" value="Aminotran_1_2"/>
    <property type="match status" value="1"/>
</dbReference>
<feature type="domain" description="Aminotransferase class I/classII large" evidence="14">
    <location>
        <begin position="62"/>
        <end position="424"/>
    </location>
</feature>
<evidence type="ECO:0000256" key="11">
    <source>
        <dbReference type="ARBA" id="ARBA00047798"/>
    </source>
</evidence>
<feature type="modified residue" description="N6-(pyridoxal phosphate)lysine" evidence="13">
    <location>
        <position position="271"/>
    </location>
</feature>
<keyword evidence="7" id="KW-0032">Aminotransferase</keyword>
<comment type="similarity">
    <text evidence="3 12">Belongs to the class-I pyridoxal-phosphate-dependent aminotransferase family.</text>
</comment>
<evidence type="ECO:0000256" key="2">
    <source>
        <dbReference type="ARBA" id="ARBA00005203"/>
    </source>
</evidence>
<comment type="cofactor">
    <cofactor evidence="1 12 13">
        <name>pyridoxal 5'-phosphate</name>
        <dbReference type="ChEBI" id="CHEBI:597326"/>
    </cofactor>
</comment>
<keyword evidence="8" id="KW-0808">Transferase</keyword>
<evidence type="ECO:0000256" key="4">
    <source>
        <dbReference type="ARBA" id="ARBA00011738"/>
    </source>
</evidence>
<dbReference type="PANTHER" id="PTHR45744">
    <property type="entry name" value="TYROSINE AMINOTRANSFERASE"/>
    <property type="match status" value="1"/>
</dbReference>
<organism evidence="15 16">
    <name type="scientific">Glossina brevipalpis</name>
    <dbReference type="NCBI Taxonomy" id="37001"/>
    <lineage>
        <taxon>Eukaryota</taxon>
        <taxon>Metazoa</taxon>
        <taxon>Ecdysozoa</taxon>
        <taxon>Arthropoda</taxon>
        <taxon>Hexapoda</taxon>
        <taxon>Insecta</taxon>
        <taxon>Pterygota</taxon>
        <taxon>Neoptera</taxon>
        <taxon>Endopterygota</taxon>
        <taxon>Diptera</taxon>
        <taxon>Brachycera</taxon>
        <taxon>Muscomorpha</taxon>
        <taxon>Hippoboscoidea</taxon>
        <taxon>Glossinidae</taxon>
        <taxon>Glossina</taxon>
    </lineage>
</organism>
<comment type="catalytic activity">
    <reaction evidence="11 12">
        <text>L-tyrosine + 2-oxoglutarate = 3-(4-hydroxyphenyl)pyruvate + L-glutamate</text>
        <dbReference type="Rhea" id="RHEA:15093"/>
        <dbReference type="ChEBI" id="CHEBI:16810"/>
        <dbReference type="ChEBI" id="CHEBI:29985"/>
        <dbReference type="ChEBI" id="CHEBI:36242"/>
        <dbReference type="ChEBI" id="CHEBI:58315"/>
        <dbReference type="EC" id="2.6.1.5"/>
    </reaction>
</comment>
<evidence type="ECO:0000256" key="6">
    <source>
        <dbReference type="ARBA" id="ARBA00015959"/>
    </source>
</evidence>
<evidence type="ECO:0000256" key="12">
    <source>
        <dbReference type="PIRNR" id="PIRNR000517"/>
    </source>
</evidence>
<protein>
    <recommendedName>
        <fullName evidence="6 12">Tyrosine aminotransferase</fullName>
        <shortName evidence="12">TAT</shortName>
        <ecNumber evidence="5 12">2.6.1.5</ecNumber>
    </recommendedName>
</protein>
<dbReference type="SUPFAM" id="SSF53383">
    <property type="entry name" value="PLP-dependent transferases"/>
    <property type="match status" value="1"/>
</dbReference>
<evidence type="ECO:0000256" key="3">
    <source>
        <dbReference type="ARBA" id="ARBA00007441"/>
    </source>
</evidence>
<evidence type="ECO:0000256" key="7">
    <source>
        <dbReference type="ARBA" id="ARBA00022576"/>
    </source>
</evidence>
<comment type="pathway">
    <text evidence="2 12">Amino-acid degradation; L-phenylalanine degradation; acetoacetate and fumarate from L-phenylalanine: step 2/6.</text>
</comment>
<evidence type="ECO:0000313" key="16">
    <source>
        <dbReference type="Proteomes" id="UP000091820"/>
    </source>
</evidence>
<dbReference type="STRING" id="37001.A0A1A9W417"/>
<evidence type="ECO:0000256" key="1">
    <source>
        <dbReference type="ARBA" id="ARBA00001933"/>
    </source>
</evidence>
<dbReference type="VEuPathDB" id="VectorBase:GBRI005577"/>
<keyword evidence="9" id="KW-0828">Tyrosine catabolism</keyword>
<dbReference type="GO" id="GO:0006572">
    <property type="term" value="P:L-tyrosine catabolic process"/>
    <property type="evidence" value="ECO:0007669"/>
    <property type="project" value="UniProtKB-KW"/>
</dbReference>
<reference evidence="15" key="2">
    <citation type="submission" date="2020-05" db="UniProtKB">
        <authorList>
            <consortium name="EnsemblMetazoa"/>
        </authorList>
    </citation>
    <scope>IDENTIFICATION</scope>
    <source>
        <strain evidence="15">IAEA</strain>
    </source>
</reference>
<dbReference type="GO" id="GO:0004838">
    <property type="term" value="F:L-tyrosine-2-oxoglutarate transaminase activity"/>
    <property type="evidence" value="ECO:0007669"/>
    <property type="project" value="UniProtKB-UniRule"/>
</dbReference>
<dbReference type="InterPro" id="IPR015421">
    <property type="entry name" value="PyrdxlP-dep_Trfase_major"/>
</dbReference>
<dbReference type="NCBIfam" id="TIGR01264">
    <property type="entry name" value="tyr_amTase_E"/>
    <property type="match status" value="1"/>
</dbReference>
<dbReference type="UniPathway" id="UPA00139">
    <property type="reaction ID" value="UER00338"/>
</dbReference>
<dbReference type="InterPro" id="IPR015422">
    <property type="entry name" value="PyrdxlP-dep_Trfase_small"/>
</dbReference>
<evidence type="ECO:0000313" key="15">
    <source>
        <dbReference type="EnsemblMetazoa" id="GBRI005577-PA"/>
    </source>
</evidence>
<dbReference type="GO" id="GO:0006559">
    <property type="term" value="P:L-phenylalanine catabolic process"/>
    <property type="evidence" value="ECO:0007669"/>
    <property type="project" value="UniProtKB-UniRule"/>
</dbReference>
<dbReference type="AlphaFoldDB" id="A0A1A9W417"/>
<dbReference type="FunFam" id="3.40.640.10:FF:000048">
    <property type="entry name" value="tyrosine aminotransferase"/>
    <property type="match status" value="1"/>
</dbReference>
<evidence type="ECO:0000256" key="5">
    <source>
        <dbReference type="ARBA" id="ARBA00012749"/>
    </source>
</evidence>
<dbReference type="FunFam" id="3.90.1150.10:FF:000040">
    <property type="entry name" value="Tyrosine aminotransferase"/>
    <property type="match status" value="1"/>
</dbReference>
<accession>A0A1A9W417</accession>
<evidence type="ECO:0000256" key="8">
    <source>
        <dbReference type="ARBA" id="ARBA00022679"/>
    </source>
</evidence>
<keyword evidence="16" id="KW-1185">Reference proteome</keyword>
<evidence type="ECO:0000259" key="14">
    <source>
        <dbReference type="Pfam" id="PF00155"/>
    </source>
</evidence>
<dbReference type="EC" id="2.6.1.5" evidence="5 12"/>
<dbReference type="GO" id="GO:0030170">
    <property type="term" value="F:pyridoxal phosphate binding"/>
    <property type="evidence" value="ECO:0007669"/>
    <property type="project" value="InterPro"/>
</dbReference>
<evidence type="ECO:0000256" key="13">
    <source>
        <dbReference type="PIRSR" id="PIRSR000517-1"/>
    </source>
</evidence>
<dbReference type="InterPro" id="IPR005958">
    <property type="entry name" value="TyrNic_aminoTrfase"/>
</dbReference>
<dbReference type="Proteomes" id="UP000091820">
    <property type="component" value="Unassembled WGS sequence"/>
</dbReference>
<proteinExistence type="inferred from homology"/>
<keyword evidence="10 12" id="KW-0663">Pyridoxal phosphate</keyword>
<dbReference type="CDD" id="cd00609">
    <property type="entry name" value="AAT_like"/>
    <property type="match status" value="1"/>
</dbReference>
<name>A0A1A9W417_9MUSC</name>
<dbReference type="PANTHER" id="PTHR45744:SF2">
    <property type="entry name" value="TYROSINE AMINOTRANSFERASE"/>
    <property type="match status" value="1"/>
</dbReference>
<dbReference type="PIRSF" id="PIRSF000517">
    <property type="entry name" value="Tyr_transaminase"/>
    <property type="match status" value="1"/>
</dbReference>
<comment type="function">
    <text evidence="12">Transaminase involved in tyrosine breakdown. Converts tyrosine to p-hydroxyphenylpyruvate.</text>
</comment>
<evidence type="ECO:0000256" key="9">
    <source>
        <dbReference type="ARBA" id="ARBA00022878"/>
    </source>
</evidence>